<dbReference type="RefSeq" id="WP_005999207.1">
    <property type="nucleotide sequence ID" value="NZ_AAEW02000006.1"/>
</dbReference>
<dbReference type="Gene3D" id="1.10.10.60">
    <property type="entry name" value="Homeodomain-like"/>
    <property type="match status" value="1"/>
</dbReference>
<gene>
    <name evidence="11" type="ORF">Dace_1562</name>
</gene>
<dbReference type="FunFam" id="3.40.50.2300:FF:000018">
    <property type="entry name" value="DNA-binding transcriptional regulator NtrC"/>
    <property type="match status" value="1"/>
</dbReference>
<dbReference type="SUPFAM" id="SSF46689">
    <property type="entry name" value="Homeodomain-like"/>
    <property type="match status" value="1"/>
</dbReference>
<dbReference type="InterPro" id="IPR002078">
    <property type="entry name" value="Sigma_54_int"/>
</dbReference>
<keyword evidence="12" id="KW-1185">Reference proteome</keyword>
<dbReference type="InterPro" id="IPR025662">
    <property type="entry name" value="Sigma_54_int_dom_ATP-bd_1"/>
</dbReference>
<dbReference type="PROSITE" id="PS50045">
    <property type="entry name" value="SIGMA54_INTERACT_4"/>
    <property type="match status" value="1"/>
</dbReference>
<dbReference type="Proteomes" id="UP000005695">
    <property type="component" value="Unassembled WGS sequence"/>
</dbReference>
<name>Q1K1B0_DESA6</name>
<dbReference type="InterPro" id="IPR011006">
    <property type="entry name" value="CheY-like_superfamily"/>
</dbReference>
<keyword evidence="1 8" id="KW-0597">Phosphoprotein</keyword>
<evidence type="ECO:0000256" key="4">
    <source>
        <dbReference type="ARBA" id="ARBA00023012"/>
    </source>
</evidence>
<dbReference type="GO" id="GO:0043565">
    <property type="term" value="F:sequence-specific DNA binding"/>
    <property type="evidence" value="ECO:0007669"/>
    <property type="project" value="InterPro"/>
</dbReference>
<keyword evidence="3" id="KW-0067">ATP-binding</keyword>
<evidence type="ECO:0000256" key="3">
    <source>
        <dbReference type="ARBA" id="ARBA00022840"/>
    </source>
</evidence>
<dbReference type="PROSITE" id="PS00676">
    <property type="entry name" value="SIGMA54_INTERACT_2"/>
    <property type="match status" value="1"/>
</dbReference>
<dbReference type="PRINTS" id="PR01590">
    <property type="entry name" value="HTHFIS"/>
</dbReference>
<dbReference type="SUPFAM" id="SSF52172">
    <property type="entry name" value="CheY-like"/>
    <property type="match status" value="1"/>
</dbReference>
<evidence type="ECO:0000256" key="8">
    <source>
        <dbReference type="PROSITE-ProRule" id="PRU00169"/>
    </source>
</evidence>
<dbReference type="Pfam" id="PF02954">
    <property type="entry name" value="HTH_8"/>
    <property type="match status" value="1"/>
</dbReference>
<dbReference type="PANTHER" id="PTHR32071:SF113">
    <property type="entry name" value="ALGINATE BIOSYNTHESIS TRANSCRIPTIONAL REGULATORY PROTEIN ALGB"/>
    <property type="match status" value="1"/>
</dbReference>
<dbReference type="InterPro" id="IPR001789">
    <property type="entry name" value="Sig_transdc_resp-reg_receiver"/>
</dbReference>
<evidence type="ECO:0000313" key="11">
    <source>
        <dbReference type="EMBL" id="EAT16098.1"/>
    </source>
</evidence>
<evidence type="ECO:0000259" key="9">
    <source>
        <dbReference type="PROSITE" id="PS50045"/>
    </source>
</evidence>
<keyword evidence="4" id="KW-0902">Two-component regulatory system</keyword>
<dbReference type="PROSITE" id="PS50110">
    <property type="entry name" value="RESPONSE_REGULATORY"/>
    <property type="match status" value="1"/>
</dbReference>
<dbReference type="InterPro" id="IPR002197">
    <property type="entry name" value="HTH_Fis"/>
</dbReference>
<organism evidence="11 12">
    <name type="scientific">Desulfuromonas acetoxidans (strain DSM 684 / 11070)</name>
    <dbReference type="NCBI Taxonomy" id="281689"/>
    <lineage>
        <taxon>Bacteria</taxon>
        <taxon>Pseudomonadati</taxon>
        <taxon>Thermodesulfobacteriota</taxon>
        <taxon>Desulfuromonadia</taxon>
        <taxon>Desulfuromonadales</taxon>
        <taxon>Desulfuromonadaceae</taxon>
        <taxon>Desulfuromonas</taxon>
    </lineage>
</organism>
<dbReference type="InterPro" id="IPR058031">
    <property type="entry name" value="AAA_lid_NorR"/>
</dbReference>
<evidence type="ECO:0000313" key="12">
    <source>
        <dbReference type="Proteomes" id="UP000005695"/>
    </source>
</evidence>
<dbReference type="FunFam" id="3.40.50.300:FF:000006">
    <property type="entry name" value="DNA-binding transcriptional regulator NtrC"/>
    <property type="match status" value="1"/>
</dbReference>
<dbReference type="Gene3D" id="3.40.50.300">
    <property type="entry name" value="P-loop containing nucleotide triphosphate hydrolases"/>
    <property type="match status" value="1"/>
</dbReference>
<accession>Q1K1B0</accession>
<dbReference type="EMBL" id="AAEW02000006">
    <property type="protein sequence ID" value="EAT16098.1"/>
    <property type="molecule type" value="Genomic_DNA"/>
</dbReference>
<feature type="domain" description="Sigma-54 factor interaction" evidence="9">
    <location>
        <begin position="143"/>
        <end position="368"/>
    </location>
</feature>
<keyword evidence="7" id="KW-0804">Transcription</keyword>
<dbReference type="Gene3D" id="3.40.50.2300">
    <property type="match status" value="1"/>
</dbReference>
<dbReference type="InterPro" id="IPR025943">
    <property type="entry name" value="Sigma_54_int_dom_ATP-bd_2"/>
</dbReference>
<reference evidence="11" key="1">
    <citation type="submission" date="2006-05" db="EMBL/GenBank/DDBJ databases">
        <title>Annotation of the draft genome assembly of Desulfuromonas acetoxidans DSM 684.</title>
        <authorList>
            <consortium name="US DOE Joint Genome Institute (JGI-ORNL)"/>
            <person name="Larimer F."/>
            <person name="Land M."/>
            <person name="Hauser L."/>
        </authorList>
    </citation>
    <scope>NUCLEOTIDE SEQUENCE [LARGE SCALE GENOMIC DNA]</scope>
    <source>
        <strain evidence="11">DSM 684</strain>
    </source>
</reference>
<evidence type="ECO:0000256" key="5">
    <source>
        <dbReference type="ARBA" id="ARBA00023015"/>
    </source>
</evidence>
<dbReference type="Pfam" id="PF00158">
    <property type="entry name" value="Sigma54_activat"/>
    <property type="match status" value="1"/>
</dbReference>
<proteinExistence type="predicted"/>
<dbReference type="GO" id="GO:0005524">
    <property type="term" value="F:ATP binding"/>
    <property type="evidence" value="ECO:0007669"/>
    <property type="project" value="UniProtKB-KW"/>
</dbReference>
<dbReference type="InterPro" id="IPR025944">
    <property type="entry name" value="Sigma_54_int_dom_CS"/>
</dbReference>
<dbReference type="Gene3D" id="1.10.8.60">
    <property type="match status" value="1"/>
</dbReference>
<evidence type="ECO:0000256" key="2">
    <source>
        <dbReference type="ARBA" id="ARBA00022741"/>
    </source>
</evidence>
<keyword evidence="5" id="KW-0805">Transcription regulation</keyword>
<evidence type="ECO:0000256" key="6">
    <source>
        <dbReference type="ARBA" id="ARBA00023125"/>
    </source>
</evidence>
<evidence type="ECO:0000256" key="1">
    <source>
        <dbReference type="ARBA" id="ARBA00022553"/>
    </source>
</evidence>
<dbReference type="Pfam" id="PF25601">
    <property type="entry name" value="AAA_lid_14"/>
    <property type="match status" value="1"/>
</dbReference>
<keyword evidence="2" id="KW-0547">Nucleotide-binding</keyword>
<protein>
    <submittedName>
        <fullName evidence="11">Two component, sigma54 specific, transcriptional regulator, Fis family</fullName>
    </submittedName>
</protein>
<dbReference type="PROSITE" id="PS00688">
    <property type="entry name" value="SIGMA54_INTERACT_3"/>
    <property type="match status" value="1"/>
</dbReference>
<dbReference type="GO" id="GO:0006355">
    <property type="term" value="P:regulation of DNA-templated transcription"/>
    <property type="evidence" value="ECO:0007669"/>
    <property type="project" value="InterPro"/>
</dbReference>
<dbReference type="SUPFAM" id="SSF52540">
    <property type="entry name" value="P-loop containing nucleoside triphosphate hydrolases"/>
    <property type="match status" value="1"/>
</dbReference>
<dbReference type="InterPro" id="IPR003593">
    <property type="entry name" value="AAA+_ATPase"/>
</dbReference>
<dbReference type="Pfam" id="PF00072">
    <property type="entry name" value="Response_reg"/>
    <property type="match status" value="1"/>
</dbReference>
<dbReference type="PROSITE" id="PS00675">
    <property type="entry name" value="SIGMA54_INTERACT_1"/>
    <property type="match status" value="1"/>
</dbReference>
<comment type="caution">
    <text evidence="11">The sequence shown here is derived from an EMBL/GenBank/DDBJ whole genome shotgun (WGS) entry which is preliminary data.</text>
</comment>
<dbReference type="AlphaFoldDB" id="Q1K1B0"/>
<sequence length="449" mass="50561">MSESVLLVDDDASMRRVIEFTLQEAGYQVLTAASGEEALPLFRHHQPALVVTDVRMEGMSGYQVLEKVLAESPATLVIIITAYSTVEQAVGAMKSGAYDYLTKPFSGEQLRLAVARAFEYRALRRENTQLHEVLQRQESTHPIIGQSEVLRQVLDQVDKVALSQAPVLITGESGTGKELVARQIHQVSSRRMAPFVAINCAAIPENLLESELFGHVKGAFSGAIKDQKGRFELAHGGTLFLDEIAELPLALQPKLLRALQEKEIEPLGGQSRRIDVRLVAATNRDLHEEISQQRFRQDLYYRLAVVPLTLPPLRERRDDIALLVDHFVTHHPQGRGVQIAQTLYEGLAEYAWPGNVRELYNVVEQMLILRHNDQLDLNDLPPHIKSRSSESSSVLQLPPEGYSLEELERQAVIQAMRYCRGNKSQAAAFLRIPRHTLLYRLEKYAITQW</sequence>
<evidence type="ECO:0000259" key="10">
    <source>
        <dbReference type="PROSITE" id="PS50110"/>
    </source>
</evidence>
<dbReference type="OrthoDB" id="9814761at2"/>
<dbReference type="CDD" id="cd00009">
    <property type="entry name" value="AAA"/>
    <property type="match status" value="1"/>
</dbReference>
<reference evidence="11" key="2">
    <citation type="submission" date="2006-05" db="EMBL/GenBank/DDBJ databases">
        <title>Sequencing of the draft genome and assembly of Desulfuromonas acetoxidans DSM 684.</title>
        <authorList>
            <consortium name="US DOE Joint Genome Institute (JGI-PGF)"/>
            <person name="Copeland A."/>
            <person name="Lucas S."/>
            <person name="Lapidus A."/>
            <person name="Barry K."/>
            <person name="Detter J.C."/>
            <person name="Glavina del Rio T."/>
            <person name="Hammon N."/>
            <person name="Israni S."/>
            <person name="Dalin E."/>
            <person name="Tice H."/>
            <person name="Bruce D."/>
            <person name="Pitluck S."/>
            <person name="Richardson P."/>
        </authorList>
    </citation>
    <scope>NUCLEOTIDE SEQUENCE [LARGE SCALE GENOMIC DNA]</scope>
    <source>
        <strain evidence="11">DSM 684</strain>
    </source>
</reference>
<evidence type="ECO:0000256" key="7">
    <source>
        <dbReference type="ARBA" id="ARBA00023163"/>
    </source>
</evidence>
<dbReference type="GO" id="GO:0000160">
    <property type="term" value="P:phosphorelay signal transduction system"/>
    <property type="evidence" value="ECO:0007669"/>
    <property type="project" value="UniProtKB-KW"/>
</dbReference>
<dbReference type="SMART" id="SM00382">
    <property type="entry name" value="AAA"/>
    <property type="match status" value="1"/>
</dbReference>
<keyword evidence="6" id="KW-0238">DNA-binding</keyword>
<dbReference type="PANTHER" id="PTHR32071">
    <property type="entry name" value="TRANSCRIPTIONAL REGULATORY PROTEIN"/>
    <property type="match status" value="1"/>
</dbReference>
<feature type="domain" description="Response regulatory" evidence="10">
    <location>
        <begin position="4"/>
        <end position="118"/>
    </location>
</feature>
<feature type="modified residue" description="4-aspartylphosphate" evidence="8">
    <location>
        <position position="53"/>
    </location>
</feature>
<dbReference type="SMART" id="SM00448">
    <property type="entry name" value="REC"/>
    <property type="match status" value="1"/>
</dbReference>
<dbReference type="InterPro" id="IPR009057">
    <property type="entry name" value="Homeodomain-like_sf"/>
</dbReference>
<dbReference type="InterPro" id="IPR027417">
    <property type="entry name" value="P-loop_NTPase"/>
</dbReference>